<dbReference type="Gene3D" id="3.40.50.150">
    <property type="entry name" value="Vaccinia Virus protein VP39"/>
    <property type="match status" value="1"/>
</dbReference>
<gene>
    <name evidence="2" type="ORF">CYMTET_9944</name>
</gene>
<evidence type="ECO:0000313" key="3">
    <source>
        <dbReference type="Proteomes" id="UP001190700"/>
    </source>
</evidence>
<proteinExistence type="predicted"/>
<dbReference type="PANTHER" id="PTHR14614">
    <property type="entry name" value="HEPATOCELLULAR CARCINOMA-ASSOCIATED ANTIGEN"/>
    <property type="match status" value="1"/>
</dbReference>
<dbReference type="PANTHER" id="PTHR14614:SF109">
    <property type="entry name" value="RIBOSOMAL LYSINE N-METHYLTRANSFERASE 5"/>
    <property type="match status" value="1"/>
</dbReference>
<reference evidence="2 3" key="1">
    <citation type="journal article" date="2015" name="Genome Biol. Evol.">
        <title>Comparative Genomics of a Bacterivorous Green Alga Reveals Evolutionary Causalities and Consequences of Phago-Mixotrophic Mode of Nutrition.</title>
        <authorList>
            <person name="Burns J.A."/>
            <person name="Paasch A."/>
            <person name="Narechania A."/>
            <person name="Kim E."/>
        </authorList>
    </citation>
    <scope>NUCLEOTIDE SEQUENCE [LARGE SCALE GENOMIC DNA]</scope>
    <source>
        <strain evidence="2 3">PLY_AMNH</strain>
    </source>
</reference>
<dbReference type="EMBL" id="LGRX02003377">
    <property type="protein sequence ID" value="KAK3282319.1"/>
    <property type="molecule type" value="Genomic_DNA"/>
</dbReference>
<dbReference type="InterPro" id="IPR019410">
    <property type="entry name" value="Methyltransf_16"/>
</dbReference>
<sequence>MSSELEPLPVCFESFLEEAIDRDEAFFELANAKAVRFSVGGKHIDVTQDTALHDCCGGIIWETSFCLSRYLQKHLRKQVSRQLADFKVVELGAGCGLLGLVLSTMKCSVVLTDAPPALPLLRRNVAENADKLTFPAKVLPLDWESSSDLNAVKEHGPFDLLVATDVVFAERSPEAFKAFMTSVAEQFKVVRIPNSERTAEVAIAEDLPHSASTQETEEEEDELHRYR</sequence>
<name>A0AAE0LEZ5_9CHLO</name>
<organism evidence="2 3">
    <name type="scientific">Cymbomonas tetramitiformis</name>
    <dbReference type="NCBI Taxonomy" id="36881"/>
    <lineage>
        <taxon>Eukaryota</taxon>
        <taxon>Viridiplantae</taxon>
        <taxon>Chlorophyta</taxon>
        <taxon>Pyramimonadophyceae</taxon>
        <taxon>Pyramimonadales</taxon>
        <taxon>Pyramimonadaceae</taxon>
        <taxon>Cymbomonas</taxon>
    </lineage>
</organism>
<comment type="caution">
    <text evidence="2">The sequence shown here is derived from an EMBL/GenBank/DDBJ whole genome shotgun (WGS) entry which is preliminary data.</text>
</comment>
<feature type="region of interest" description="Disordered" evidence="1">
    <location>
        <begin position="204"/>
        <end position="227"/>
    </location>
</feature>
<keyword evidence="3" id="KW-1185">Reference proteome</keyword>
<evidence type="ECO:0000313" key="2">
    <source>
        <dbReference type="EMBL" id="KAK3282319.1"/>
    </source>
</evidence>
<dbReference type="SUPFAM" id="SSF53335">
    <property type="entry name" value="S-adenosyl-L-methionine-dependent methyltransferases"/>
    <property type="match status" value="1"/>
</dbReference>
<dbReference type="InterPro" id="IPR029063">
    <property type="entry name" value="SAM-dependent_MTases_sf"/>
</dbReference>
<accession>A0AAE0LEZ5</accession>
<dbReference type="Pfam" id="PF10294">
    <property type="entry name" value="Methyltransf_16"/>
    <property type="match status" value="1"/>
</dbReference>
<dbReference type="AlphaFoldDB" id="A0AAE0LEZ5"/>
<evidence type="ECO:0000256" key="1">
    <source>
        <dbReference type="SAM" id="MobiDB-lite"/>
    </source>
</evidence>
<dbReference type="Proteomes" id="UP001190700">
    <property type="component" value="Unassembled WGS sequence"/>
</dbReference>
<protein>
    <submittedName>
        <fullName evidence="2">Uncharacterized protein</fullName>
    </submittedName>
</protein>